<organism evidence="1 2">
    <name type="scientific">Brachionus plicatilis</name>
    <name type="common">Marine rotifer</name>
    <name type="synonym">Brachionus muelleri</name>
    <dbReference type="NCBI Taxonomy" id="10195"/>
    <lineage>
        <taxon>Eukaryota</taxon>
        <taxon>Metazoa</taxon>
        <taxon>Spiralia</taxon>
        <taxon>Gnathifera</taxon>
        <taxon>Rotifera</taxon>
        <taxon>Eurotatoria</taxon>
        <taxon>Monogononta</taxon>
        <taxon>Pseudotrocha</taxon>
        <taxon>Ploima</taxon>
        <taxon>Brachionidae</taxon>
        <taxon>Brachionus</taxon>
    </lineage>
</organism>
<dbReference type="AlphaFoldDB" id="A0A3M7RW50"/>
<name>A0A3M7RW50_BRAPC</name>
<evidence type="ECO:0000313" key="2">
    <source>
        <dbReference type="Proteomes" id="UP000276133"/>
    </source>
</evidence>
<evidence type="ECO:0000313" key="1">
    <source>
        <dbReference type="EMBL" id="RNA27679.1"/>
    </source>
</evidence>
<dbReference type="Proteomes" id="UP000276133">
    <property type="component" value="Unassembled WGS sequence"/>
</dbReference>
<reference evidence="1 2" key="1">
    <citation type="journal article" date="2018" name="Sci. Rep.">
        <title>Genomic signatures of local adaptation to the degree of environmental predictability in rotifers.</title>
        <authorList>
            <person name="Franch-Gras L."/>
            <person name="Hahn C."/>
            <person name="Garcia-Roger E.M."/>
            <person name="Carmona M.J."/>
            <person name="Serra M."/>
            <person name="Gomez A."/>
        </authorList>
    </citation>
    <scope>NUCLEOTIDE SEQUENCE [LARGE SCALE GENOMIC DNA]</scope>
    <source>
        <strain evidence="1">HYR1</strain>
    </source>
</reference>
<dbReference type="EMBL" id="REGN01002510">
    <property type="protein sequence ID" value="RNA27679.1"/>
    <property type="molecule type" value="Genomic_DNA"/>
</dbReference>
<accession>A0A3M7RW50</accession>
<protein>
    <submittedName>
        <fullName evidence="1">Uncharacterized protein</fullName>
    </submittedName>
</protein>
<proteinExistence type="predicted"/>
<keyword evidence="2" id="KW-1185">Reference proteome</keyword>
<gene>
    <name evidence="1" type="ORF">BpHYR1_053981</name>
</gene>
<comment type="caution">
    <text evidence="1">The sequence shown here is derived from an EMBL/GenBank/DDBJ whole genome shotgun (WGS) entry which is preliminary data.</text>
</comment>
<sequence>MMIKTDKNKKSKLTREKLLKFAIFLQYCIYFEPKSALYFFTSLTNNERPQTCAGISLIQFKNRFVTVNQTAEFRITCIL</sequence>